<proteinExistence type="predicted"/>
<dbReference type="AlphaFoldDB" id="A0A9W9QBA2"/>
<protein>
    <submittedName>
        <fullName evidence="1">Uncharacterized protein</fullName>
    </submittedName>
</protein>
<organism evidence="1 2">
    <name type="scientific">Penicillium atrosanguineum</name>
    <dbReference type="NCBI Taxonomy" id="1132637"/>
    <lineage>
        <taxon>Eukaryota</taxon>
        <taxon>Fungi</taxon>
        <taxon>Dikarya</taxon>
        <taxon>Ascomycota</taxon>
        <taxon>Pezizomycotina</taxon>
        <taxon>Eurotiomycetes</taxon>
        <taxon>Eurotiomycetidae</taxon>
        <taxon>Eurotiales</taxon>
        <taxon>Aspergillaceae</taxon>
        <taxon>Penicillium</taxon>
    </lineage>
</organism>
<reference evidence="1" key="1">
    <citation type="submission" date="2022-12" db="EMBL/GenBank/DDBJ databases">
        <authorList>
            <person name="Petersen C."/>
        </authorList>
    </citation>
    <scope>NUCLEOTIDE SEQUENCE</scope>
    <source>
        <strain evidence="1">IBT 21472</strain>
    </source>
</reference>
<dbReference type="Proteomes" id="UP001147746">
    <property type="component" value="Unassembled WGS sequence"/>
</dbReference>
<evidence type="ECO:0000313" key="1">
    <source>
        <dbReference type="EMBL" id="KAJ5330554.1"/>
    </source>
</evidence>
<gene>
    <name evidence="1" type="ORF">N7476_000337</name>
</gene>
<name>A0A9W9QBA2_9EURO</name>
<keyword evidence="2" id="KW-1185">Reference proteome</keyword>
<reference evidence="1" key="2">
    <citation type="journal article" date="2023" name="IMA Fungus">
        <title>Comparative genomic study of the Penicillium genus elucidates a diverse pangenome and 15 lateral gene transfer events.</title>
        <authorList>
            <person name="Petersen C."/>
            <person name="Sorensen T."/>
            <person name="Nielsen M.R."/>
            <person name="Sondergaard T.E."/>
            <person name="Sorensen J.L."/>
            <person name="Fitzpatrick D.A."/>
            <person name="Frisvad J.C."/>
            <person name="Nielsen K.L."/>
        </authorList>
    </citation>
    <scope>NUCLEOTIDE SEQUENCE</scope>
    <source>
        <strain evidence="1">IBT 21472</strain>
    </source>
</reference>
<dbReference type="EMBL" id="JAPZBO010000001">
    <property type="protein sequence ID" value="KAJ5330554.1"/>
    <property type="molecule type" value="Genomic_DNA"/>
</dbReference>
<accession>A0A9W9QBA2</accession>
<sequence length="243" mass="26727">MIPQGGSVNRPDSQRSFIFVENDVTTVMPPAKVSVLHTADYHVGIALMADGNDSKIILLGLLGNKKASGTRAIMLRFSRVLFGISSPDLYRWSTEYWVSDSVVVDAGSIEETDLMTQAVRAGHSDTKAYICLGLPATIFGPLFNTLMSHWNANAACFYLSIGFIWIAAAVDPRFAIERKIPSHCADNTILSMLNEMNGKSWLVEAKLTFRLEKSTRMKAAILVELLGIADIRITSTHKPIIHS</sequence>
<comment type="caution">
    <text evidence="1">The sequence shown here is derived from an EMBL/GenBank/DDBJ whole genome shotgun (WGS) entry which is preliminary data.</text>
</comment>
<evidence type="ECO:0000313" key="2">
    <source>
        <dbReference type="Proteomes" id="UP001147746"/>
    </source>
</evidence>